<comment type="caution">
    <text evidence="1">The sequence shown here is derived from an EMBL/GenBank/DDBJ whole genome shotgun (WGS) entry which is preliminary data.</text>
</comment>
<accession>A0A4S5E5I1</accession>
<proteinExistence type="predicted"/>
<reference evidence="1 2" key="1">
    <citation type="submission" date="2019-04" db="EMBL/GenBank/DDBJ databases">
        <authorList>
            <person name="Liu Q."/>
            <person name="Xin Y.-H."/>
        </authorList>
    </citation>
    <scope>NUCLEOTIDE SEQUENCE [LARGE SCALE GENOMIC DNA]</scope>
    <source>
        <strain evidence="1 2">AM23</strain>
    </source>
</reference>
<dbReference type="OrthoDB" id="3193269at2"/>
<dbReference type="Proteomes" id="UP000305233">
    <property type="component" value="Unassembled WGS sequence"/>
</dbReference>
<name>A0A4S5E5I1_9MICC</name>
<dbReference type="RefSeq" id="WP_136453895.1">
    <property type="nucleotide sequence ID" value="NZ_SSWH01000005.1"/>
</dbReference>
<keyword evidence="2" id="KW-1185">Reference proteome</keyword>
<organism evidence="1 2">
    <name type="scientific">Arthrobacter echini</name>
    <dbReference type="NCBI Taxonomy" id="1529066"/>
    <lineage>
        <taxon>Bacteria</taxon>
        <taxon>Bacillati</taxon>
        <taxon>Actinomycetota</taxon>
        <taxon>Actinomycetes</taxon>
        <taxon>Micrococcales</taxon>
        <taxon>Micrococcaceae</taxon>
        <taxon>Arthrobacter</taxon>
    </lineage>
</organism>
<sequence length="89" mass="9740">MTPSDISWLGFTNAEVTNWAGLDHRTTNWLIVYILDDAGGSTSGARGKALKDVYVGESHNAAAHLRQHLVSPEKKHLRHIRATSRACGC</sequence>
<evidence type="ECO:0000313" key="1">
    <source>
        <dbReference type="EMBL" id="THJ66795.1"/>
    </source>
</evidence>
<dbReference type="EMBL" id="SSWH01000005">
    <property type="protein sequence ID" value="THJ66795.1"/>
    <property type="molecule type" value="Genomic_DNA"/>
</dbReference>
<protein>
    <recommendedName>
        <fullName evidence="3">GIY-YIG nuclease family protein</fullName>
    </recommendedName>
</protein>
<gene>
    <name evidence="1" type="ORF">E8P82_07645</name>
</gene>
<dbReference type="AlphaFoldDB" id="A0A4S5E5I1"/>
<evidence type="ECO:0008006" key="3">
    <source>
        <dbReference type="Google" id="ProtNLM"/>
    </source>
</evidence>
<evidence type="ECO:0000313" key="2">
    <source>
        <dbReference type="Proteomes" id="UP000305233"/>
    </source>
</evidence>